<dbReference type="PRINTS" id="PR00757">
    <property type="entry name" value="AMINEOXDASEF"/>
</dbReference>
<evidence type="ECO:0000313" key="9">
    <source>
        <dbReference type="Proteomes" id="UP000275048"/>
    </source>
</evidence>
<dbReference type="InterPro" id="IPR036922">
    <property type="entry name" value="Rieske_2Fe-2S_sf"/>
</dbReference>
<keyword evidence="5" id="KW-0411">Iron-sulfur</keyword>
<dbReference type="SUPFAM" id="SSF51905">
    <property type="entry name" value="FAD/NAD(P)-binding domain"/>
    <property type="match status" value="1"/>
</dbReference>
<evidence type="ECO:0000259" key="7">
    <source>
        <dbReference type="PROSITE" id="PS51296"/>
    </source>
</evidence>
<dbReference type="GO" id="GO:0005737">
    <property type="term" value="C:cytoplasm"/>
    <property type="evidence" value="ECO:0007669"/>
    <property type="project" value="TreeGrafter"/>
</dbReference>
<evidence type="ECO:0000256" key="3">
    <source>
        <dbReference type="ARBA" id="ARBA00022723"/>
    </source>
</evidence>
<sequence length="516" mass="54417">MTSIDESTLDLHGVDDHADVIVVGAGITGLATALMLLDAGRRVIVLEQDVPGALASGRNTGKVSLLQGSRLSTIRRRHPARLVRAYVDANRAGQQWLRRASERAGVPVREATAYSYANSADGLDVVDAEARAAREAGLDARRVQDVDDTVAFPVAGAVALDGQFALDPAELMRGLADQVVDRGGSLVTGVRVLGVRATDPVQVRTSAGVLTAGQVLIATGAPMLGRGLYWAKTSGSRSLLLSFAPPPEPSALPEGLYLSVDQPGRSIRSATWGGQTRLLVGGGGHPVGREESSLRLVDEIADWTRTWWPEVGEPEHWAAQDYESHNRVPFVGRMPRGRGRVWFATGYAKWGLTNGAAAAIRIAHEMLGARRPDWARVIGSRLTVPADFARGASENAKVGAAAARGWLGALRGADLGEAEAAAPAEGHGEVARRGLRPVGVSTVGGETCAVSAVCTHLGGVVHWNDAELTWDCPLHASRFDHRGHRIEGPALHDLARVPDLETAAATATEVGAAPQE</sequence>
<dbReference type="Gene3D" id="2.102.10.10">
    <property type="entry name" value="Rieske [2Fe-2S] iron-sulphur domain"/>
    <property type="match status" value="1"/>
</dbReference>
<dbReference type="PANTHER" id="PTHR13847:SF274">
    <property type="entry name" value="RIESKE 2FE-2S IRON-SULFUR PROTEIN YHFW-RELATED"/>
    <property type="match status" value="1"/>
</dbReference>
<dbReference type="InterPro" id="IPR001613">
    <property type="entry name" value="Flavin_amine_oxidase"/>
</dbReference>
<evidence type="ECO:0000256" key="1">
    <source>
        <dbReference type="ARBA" id="ARBA00001974"/>
    </source>
</evidence>
<dbReference type="EMBL" id="RHHB01000005">
    <property type="protein sequence ID" value="RNB51103.1"/>
    <property type="molecule type" value="Genomic_DNA"/>
</dbReference>
<dbReference type="InterPro" id="IPR017941">
    <property type="entry name" value="Rieske_2Fe-2S"/>
</dbReference>
<dbReference type="GO" id="GO:0016705">
    <property type="term" value="F:oxidoreductase activity, acting on paired donors, with incorporation or reduction of molecular oxygen"/>
    <property type="evidence" value="ECO:0007669"/>
    <property type="project" value="UniProtKB-ARBA"/>
</dbReference>
<keyword evidence="9" id="KW-1185">Reference proteome</keyword>
<dbReference type="RefSeq" id="WP_122936016.1">
    <property type="nucleotide sequence ID" value="NZ_JBHSNT010000008.1"/>
</dbReference>
<gene>
    <name evidence="8" type="ORF">EDM22_05285</name>
</gene>
<dbReference type="PROSITE" id="PS51296">
    <property type="entry name" value="RIESKE"/>
    <property type="match status" value="1"/>
</dbReference>
<dbReference type="PANTHER" id="PTHR13847">
    <property type="entry name" value="SARCOSINE DEHYDROGENASE-RELATED"/>
    <property type="match status" value="1"/>
</dbReference>
<dbReference type="GO" id="GO:0051537">
    <property type="term" value="F:2 iron, 2 sulfur cluster binding"/>
    <property type="evidence" value="ECO:0007669"/>
    <property type="project" value="UniProtKB-KW"/>
</dbReference>
<dbReference type="InterPro" id="IPR006076">
    <property type="entry name" value="FAD-dep_OxRdtase"/>
</dbReference>
<dbReference type="Pfam" id="PF01266">
    <property type="entry name" value="DAO"/>
    <property type="match status" value="1"/>
</dbReference>
<comment type="cofactor">
    <cofactor evidence="1">
        <name>FAD</name>
        <dbReference type="ChEBI" id="CHEBI:57692"/>
    </cofactor>
</comment>
<keyword evidence="3" id="KW-0479">Metal-binding</keyword>
<dbReference type="InterPro" id="IPR036188">
    <property type="entry name" value="FAD/NAD-bd_sf"/>
</dbReference>
<feature type="domain" description="Rieske" evidence="7">
    <location>
        <begin position="417"/>
        <end position="498"/>
    </location>
</feature>
<dbReference type="Proteomes" id="UP000275048">
    <property type="component" value="Unassembled WGS sequence"/>
</dbReference>
<evidence type="ECO:0000256" key="4">
    <source>
        <dbReference type="ARBA" id="ARBA00023004"/>
    </source>
</evidence>
<feature type="binding site" evidence="6">
    <location>
        <position position="28"/>
    </location>
    <ligand>
        <name>FAD</name>
        <dbReference type="ChEBI" id="CHEBI:57692"/>
    </ligand>
</feature>
<evidence type="ECO:0000256" key="6">
    <source>
        <dbReference type="PIRSR" id="PIRSR601613-1"/>
    </source>
</evidence>
<dbReference type="Gene3D" id="3.50.50.60">
    <property type="entry name" value="FAD/NAD(P)-binding domain"/>
    <property type="match status" value="1"/>
</dbReference>
<comment type="caution">
    <text evidence="8">The sequence shown here is derived from an EMBL/GenBank/DDBJ whole genome shotgun (WGS) entry which is preliminary data.</text>
</comment>
<name>A0A3M8AIY6_9MICO</name>
<proteinExistence type="predicted"/>
<dbReference type="GO" id="GO:0046872">
    <property type="term" value="F:metal ion binding"/>
    <property type="evidence" value="ECO:0007669"/>
    <property type="project" value="UniProtKB-KW"/>
</dbReference>
<organism evidence="8 9">
    <name type="scientific">Agromyces tardus</name>
    <dbReference type="NCBI Taxonomy" id="2583849"/>
    <lineage>
        <taxon>Bacteria</taxon>
        <taxon>Bacillati</taxon>
        <taxon>Actinomycetota</taxon>
        <taxon>Actinomycetes</taxon>
        <taxon>Micrococcales</taxon>
        <taxon>Microbacteriaceae</taxon>
        <taxon>Agromyces</taxon>
    </lineage>
</organism>
<keyword evidence="2" id="KW-0001">2Fe-2S</keyword>
<evidence type="ECO:0000313" key="8">
    <source>
        <dbReference type="EMBL" id="RNB51103.1"/>
    </source>
</evidence>
<evidence type="ECO:0000256" key="5">
    <source>
        <dbReference type="ARBA" id="ARBA00023014"/>
    </source>
</evidence>
<protein>
    <submittedName>
        <fullName evidence="8">FAD-dependent oxidoreductase</fullName>
    </submittedName>
</protein>
<dbReference type="GO" id="GO:0004497">
    <property type="term" value="F:monooxygenase activity"/>
    <property type="evidence" value="ECO:0007669"/>
    <property type="project" value="UniProtKB-ARBA"/>
</dbReference>
<dbReference type="Gene3D" id="3.30.9.10">
    <property type="entry name" value="D-Amino Acid Oxidase, subunit A, domain 2"/>
    <property type="match status" value="1"/>
</dbReference>
<dbReference type="Pfam" id="PF00355">
    <property type="entry name" value="Rieske"/>
    <property type="match status" value="1"/>
</dbReference>
<keyword evidence="4" id="KW-0408">Iron</keyword>
<evidence type="ECO:0000256" key="2">
    <source>
        <dbReference type="ARBA" id="ARBA00022714"/>
    </source>
</evidence>
<dbReference type="OrthoDB" id="9767869at2"/>
<accession>A0A3M8AIY6</accession>
<dbReference type="AlphaFoldDB" id="A0A3M8AIY6"/>
<reference evidence="8 9" key="1">
    <citation type="submission" date="2018-10" db="EMBL/GenBank/DDBJ databases">
        <title>Isolation, diversity and antibacterial activity of antinobacteria from the wheat rhizosphere soil.</title>
        <authorList>
            <person name="Sun T."/>
        </authorList>
    </citation>
    <scope>NUCLEOTIDE SEQUENCE [LARGE SCALE GENOMIC DNA]</scope>
    <source>
        <strain evidence="8 9">SJ-23</strain>
    </source>
</reference>
<dbReference type="SUPFAM" id="SSF50022">
    <property type="entry name" value="ISP domain"/>
    <property type="match status" value="1"/>
</dbReference>